<dbReference type="SUPFAM" id="SSF88697">
    <property type="entry name" value="PUA domain-like"/>
    <property type="match status" value="1"/>
</dbReference>
<accession>A0A6G8AVA8</accession>
<sequence>MEIIQFGGTKEEQTELAELVLNSEKKATSSLKILQDLGLTKESRVGDMWSICDGEGIELCRTVVEKVEIRLFGQVDEAFAILEGDGSFINWYEIHFNYYKMLLERHGLELTNETELECVCFRRINSKK</sequence>
<dbReference type="Gene3D" id="3.10.400.10">
    <property type="entry name" value="Sulfate adenylyltransferase"/>
    <property type="match status" value="1"/>
</dbReference>
<evidence type="ECO:0000313" key="2">
    <source>
        <dbReference type="EMBL" id="QIL48920.1"/>
    </source>
</evidence>
<proteinExistence type="predicted"/>
<evidence type="ECO:0000313" key="3">
    <source>
        <dbReference type="Proteomes" id="UP000501747"/>
    </source>
</evidence>
<protein>
    <submittedName>
        <fullName evidence="2">ASCH domain-containing protein</fullName>
    </submittedName>
</protein>
<dbReference type="InterPro" id="IPR009326">
    <property type="entry name" value="DUF984"/>
</dbReference>
<keyword evidence="3" id="KW-1185">Reference proteome</keyword>
<dbReference type="RefSeq" id="WP_166035052.1">
    <property type="nucleotide sequence ID" value="NZ_CP049887.1"/>
</dbReference>
<organism evidence="2 3">
    <name type="scientific">Vagococcus hydrophili</name>
    <dbReference type="NCBI Taxonomy" id="2714947"/>
    <lineage>
        <taxon>Bacteria</taxon>
        <taxon>Bacillati</taxon>
        <taxon>Bacillota</taxon>
        <taxon>Bacilli</taxon>
        <taxon>Lactobacillales</taxon>
        <taxon>Enterococcaceae</taxon>
        <taxon>Vagococcus</taxon>
    </lineage>
</organism>
<dbReference type="InterPro" id="IPR007374">
    <property type="entry name" value="ASCH_domain"/>
</dbReference>
<dbReference type="SMART" id="SM01022">
    <property type="entry name" value="ASCH"/>
    <property type="match status" value="1"/>
</dbReference>
<evidence type="ECO:0000259" key="1">
    <source>
        <dbReference type="SMART" id="SM01022"/>
    </source>
</evidence>
<reference evidence="2 3" key="1">
    <citation type="submission" date="2020-03" db="EMBL/GenBank/DDBJ databases">
        <title>Vagococcus sp. nov., isolated from beetles.</title>
        <authorList>
            <person name="Hyun D.-W."/>
            <person name="Bae J.-W."/>
        </authorList>
    </citation>
    <scope>NUCLEOTIDE SEQUENCE [LARGE SCALE GENOMIC DNA]</scope>
    <source>
        <strain evidence="2 3">HDW17B</strain>
    </source>
</reference>
<feature type="domain" description="ASCH" evidence="1">
    <location>
        <begin position="4"/>
        <end position="125"/>
    </location>
</feature>
<gene>
    <name evidence="2" type="ORF">G7082_10590</name>
</gene>
<dbReference type="KEGG" id="vhy:G7082_10590"/>
<dbReference type="EMBL" id="CP049887">
    <property type="protein sequence ID" value="QIL48920.1"/>
    <property type="molecule type" value="Genomic_DNA"/>
</dbReference>
<dbReference type="PANTHER" id="PTHR39203:SF1">
    <property type="entry name" value="CYTOPLASMIC PROTEIN"/>
    <property type="match status" value="1"/>
</dbReference>
<dbReference type="Proteomes" id="UP000501747">
    <property type="component" value="Chromosome"/>
</dbReference>
<dbReference type="Pfam" id="PF04266">
    <property type="entry name" value="ASCH"/>
    <property type="match status" value="1"/>
</dbReference>
<dbReference type="InterPro" id="IPR015947">
    <property type="entry name" value="PUA-like_sf"/>
</dbReference>
<dbReference type="PANTHER" id="PTHR39203">
    <property type="entry name" value="CYTOPLASMIC PROTEIN-RELATED"/>
    <property type="match status" value="1"/>
</dbReference>
<dbReference type="AlphaFoldDB" id="A0A6G8AVA8"/>
<name>A0A6G8AVA8_9ENTE</name>